<keyword evidence="7" id="KW-1185">Reference proteome</keyword>
<evidence type="ECO:0000313" key="7">
    <source>
        <dbReference type="Proteomes" id="UP000431269"/>
    </source>
</evidence>
<protein>
    <submittedName>
        <fullName evidence="6">Radical SAM superfamily protein</fullName>
    </submittedName>
</protein>
<evidence type="ECO:0000313" key="6">
    <source>
        <dbReference type="EMBL" id="QGZ96300.1"/>
    </source>
</evidence>
<dbReference type="Proteomes" id="UP000431269">
    <property type="component" value="Chromosome"/>
</dbReference>
<accession>A0A6I6MM33</accession>
<feature type="domain" description="Elp3/MiaA/NifB-like radical SAM core" evidence="5">
    <location>
        <begin position="62"/>
        <end position="287"/>
    </location>
</feature>
<dbReference type="InterPro" id="IPR006638">
    <property type="entry name" value="Elp3/MiaA/NifB-like_rSAM"/>
</dbReference>
<dbReference type="Gene3D" id="3.80.30.30">
    <property type="match status" value="1"/>
</dbReference>
<dbReference type="InterPro" id="IPR058240">
    <property type="entry name" value="rSAM_sf"/>
</dbReference>
<dbReference type="GO" id="GO:0051536">
    <property type="term" value="F:iron-sulfur cluster binding"/>
    <property type="evidence" value="ECO:0007669"/>
    <property type="project" value="UniProtKB-KW"/>
</dbReference>
<keyword evidence="3" id="KW-0411">Iron-sulfur</keyword>
<reference evidence="7" key="1">
    <citation type="submission" date="2019-12" db="EMBL/GenBank/DDBJ databases">
        <title>Complete genome of Terracaulis silvestris 0127_4.</title>
        <authorList>
            <person name="Vieira S."/>
            <person name="Riedel T."/>
            <person name="Sproer C."/>
            <person name="Pascual J."/>
            <person name="Boedeker C."/>
            <person name="Overmann J."/>
        </authorList>
    </citation>
    <scope>NUCLEOTIDE SEQUENCE [LARGE SCALE GENOMIC DNA]</scope>
    <source>
        <strain evidence="7">0127_4</strain>
    </source>
</reference>
<feature type="compositionally biased region" description="Basic and acidic residues" evidence="4">
    <location>
        <begin position="364"/>
        <end position="375"/>
    </location>
</feature>
<dbReference type="NCBIfam" id="NF033668">
    <property type="entry name" value="rSAM_PA0069"/>
    <property type="match status" value="1"/>
</dbReference>
<dbReference type="PANTHER" id="PTHR43432:SF3">
    <property type="entry name" value="SLR0285 PROTEIN"/>
    <property type="match status" value="1"/>
</dbReference>
<dbReference type="RefSeq" id="WP_158767099.1">
    <property type="nucleotide sequence ID" value="NZ_CP047045.1"/>
</dbReference>
<dbReference type="CDD" id="cd01335">
    <property type="entry name" value="Radical_SAM"/>
    <property type="match status" value="1"/>
</dbReference>
<keyword evidence="1" id="KW-0479">Metal-binding</keyword>
<dbReference type="SFLD" id="SFLDS00029">
    <property type="entry name" value="Radical_SAM"/>
    <property type="match status" value="1"/>
</dbReference>
<dbReference type="GO" id="GO:0046872">
    <property type="term" value="F:metal ion binding"/>
    <property type="evidence" value="ECO:0007669"/>
    <property type="project" value="UniProtKB-KW"/>
</dbReference>
<dbReference type="SMART" id="SM00729">
    <property type="entry name" value="Elp3"/>
    <property type="match status" value="1"/>
</dbReference>
<feature type="region of interest" description="Disordered" evidence="4">
    <location>
        <begin position="339"/>
        <end position="389"/>
    </location>
</feature>
<dbReference type="InterPro" id="IPR007197">
    <property type="entry name" value="rSAM"/>
</dbReference>
<dbReference type="SUPFAM" id="SSF102114">
    <property type="entry name" value="Radical SAM enzymes"/>
    <property type="match status" value="1"/>
</dbReference>
<dbReference type="PANTHER" id="PTHR43432">
    <property type="entry name" value="SLR0285 PROTEIN"/>
    <property type="match status" value="1"/>
</dbReference>
<name>A0A6I6MM33_9CAUL</name>
<dbReference type="SFLD" id="SFLDG01084">
    <property type="entry name" value="Uncharacterised_Radical_SAM_Su"/>
    <property type="match status" value="1"/>
</dbReference>
<sequence length="389" mass="43730">MTKDPLSGRGARTNASGRYERFAREAFDDGWSEEELQPFETIVTPELAKSIISTNTSPDISFDQSINPYRGCEHGCIYCYARPNHAYVGLSPGLDFETKLFVKANAAELLEKEFSKPSYKPKTIMLGGVTDIYQPIERGYGVTRALLEVMERWRHPVALITKSQLVVRDIDILARLAERGLAKAAISVTTLERRISRVMEPRAAAPHRRIETIRMLAQAGVPTTVMVAPIVPAINDREIEAILEECAKAGATSAGYVVLRLPLEIKDLFREWLSKHFPDRKTRVMTLVRGMRNGLDYDPEWGKRQKGEGPYAQLIADRFAKASRRLGLDKPRLALDHTQFRRPLETNGQPDLFDGGSRQSAVGNREKQADVRYESNRTPSAGMVRESDQ</sequence>
<dbReference type="EMBL" id="CP047045">
    <property type="protein sequence ID" value="QGZ96300.1"/>
    <property type="molecule type" value="Genomic_DNA"/>
</dbReference>
<evidence type="ECO:0000259" key="5">
    <source>
        <dbReference type="SMART" id="SM00729"/>
    </source>
</evidence>
<keyword evidence="2" id="KW-0408">Iron</keyword>
<dbReference type="KEGG" id="tsv:DSM104635_03158"/>
<dbReference type="AlphaFoldDB" id="A0A6I6MM33"/>
<evidence type="ECO:0000256" key="2">
    <source>
        <dbReference type="ARBA" id="ARBA00023004"/>
    </source>
</evidence>
<organism evidence="6 7">
    <name type="scientific">Terricaulis silvestris</name>
    <dbReference type="NCBI Taxonomy" id="2686094"/>
    <lineage>
        <taxon>Bacteria</taxon>
        <taxon>Pseudomonadati</taxon>
        <taxon>Pseudomonadota</taxon>
        <taxon>Alphaproteobacteria</taxon>
        <taxon>Caulobacterales</taxon>
        <taxon>Caulobacteraceae</taxon>
        <taxon>Terricaulis</taxon>
    </lineage>
</organism>
<proteinExistence type="predicted"/>
<evidence type="ECO:0000256" key="4">
    <source>
        <dbReference type="SAM" id="MobiDB-lite"/>
    </source>
</evidence>
<gene>
    <name evidence="6" type="ORF">DSM104635_03158</name>
</gene>
<dbReference type="InterPro" id="IPR040086">
    <property type="entry name" value="MJ0683-like"/>
</dbReference>
<dbReference type="GO" id="GO:0003824">
    <property type="term" value="F:catalytic activity"/>
    <property type="evidence" value="ECO:0007669"/>
    <property type="project" value="InterPro"/>
</dbReference>
<dbReference type="Pfam" id="PF04055">
    <property type="entry name" value="Radical_SAM"/>
    <property type="match status" value="1"/>
</dbReference>
<evidence type="ECO:0000256" key="1">
    <source>
        <dbReference type="ARBA" id="ARBA00022723"/>
    </source>
</evidence>
<evidence type="ECO:0000256" key="3">
    <source>
        <dbReference type="ARBA" id="ARBA00023014"/>
    </source>
</evidence>